<evidence type="ECO:0000313" key="4">
    <source>
        <dbReference type="Proteomes" id="UP000238296"/>
    </source>
</evidence>
<dbReference type="Proteomes" id="UP000179734">
    <property type="component" value="Unassembled WGS sequence"/>
</dbReference>
<dbReference type="EMBL" id="PPEA01000570">
    <property type="protein sequence ID" value="PQM45944.1"/>
    <property type="molecule type" value="Genomic_DNA"/>
</dbReference>
<reference evidence="1 3" key="1">
    <citation type="submission" date="2016-10" db="EMBL/GenBank/DDBJ databases">
        <title>Genome sequence of Mycobacterium talmonii.</title>
        <authorList>
            <person name="Greninger A.L."/>
            <person name="Elliott B."/>
            <person name="Vasireddy S."/>
            <person name="Vasireddy R."/>
        </authorList>
    </citation>
    <scope>NUCLEOTIDE SEQUENCE [LARGE SCALE GENOMIC DNA]</scope>
    <source>
        <strain evidence="1">MO-5499</strain>
        <strain evidence="3">NE-TNMC-100812</strain>
    </source>
</reference>
<reference evidence="2 4" key="2">
    <citation type="journal article" date="2017" name="Int. J. Syst. Evol. Microbiol.">
        <title>Mycobacterium talmoniae sp. nov., a slowly growing mycobacterium isolated from human respiratory samples.</title>
        <authorList>
            <person name="Davidson R.M."/>
            <person name="DeGroote M.A."/>
            <person name="Marola J.L."/>
            <person name="Buss S."/>
            <person name="Jones V."/>
            <person name="McNeil M.R."/>
            <person name="Freifeld A.G."/>
            <person name="Elaine Epperson L."/>
            <person name="Hasan N.A."/>
            <person name="Jackson M."/>
            <person name="Iwen P.C."/>
            <person name="Salfinger M."/>
            <person name="Strong M."/>
        </authorList>
    </citation>
    <scope>NUCLEOTIDE SEQUENCE [LARGE SCALE GENOMIC DNA]</scope>
    <source>
        <strain evidence="2 4">ATCC BAA-2683</strain>
    </source>
</reference>
<evidence type="ECO:0000313" key="3">
    <source>
        <dbReference type="Proteomes" id="UP000179734"/>
    </source>
</evidence>
<comment type="caution">
    <text evidence="1">The sequence shown here is derived from an EMBL/GenBank/DDBJ whole genome shotgun (WGS) entry which is preliminary data.</text>
</comment>
<accession>A0A1S1MWD9</accession>
<dbReference type="RefSeq" id="WP_071029599.1">
    <property type="nucleotide sequence ID" value="NZ_MLQM01000220.1"/>
</dbReference>
<protein>
    <recommendedName>
        <fullName evidence="5">PE domain-containing protein</fullName>
    </recommendedName>
</protein>
<keyword evidence="3" id="KW-1185">Reference proteome</keyword>
<proteinExistence type="predicted"/>
<name>A0A1S1MWD9_9MYCO</name>
<reference evidence="2" key="3">
    <citation type="submission" date="2018-01" db="EMBL/GenBank/DDBJ databases">
        <authorList>
            <person name="Gaut B.S."/>
            <person name="Morton B.R."/>
            <person name="Clegg M.T."/>
            <person name="Duvall M.R."/>
        </authorList>
    </citation>
    <scope>NUCLEOTIDE SEQUENCE</scope>
    <source>
        <strain evidence="2">ATCC BAA-2683</strain>
    </source>
</reference>
<dbReference type="EMBL" id="MLQM01000220">
    <property type="protein sequence ID" value="OHU93102.1"/>
    <property type="molecule type" value="Genomic_DNA"/>
</dbReference>
<dbReference type="Proteomes" id="UP000238296">
    <property type="component" value="Unassembled WGS sequence"/>
</dbReference>
<gene>
    <name evidence="1" type="ORF">BKN37_24625</name>
    <name evidence="2" type="ORF">C1Y40_03887</name>
</gene>
<organism evidence="1 3">
    <name type="scientific">Mycobacterium talmoniae</name>
    <dbReference type="NCBI Taxonomy" id="1858794"/>
    <lineage>
        <taxon>Bacteria</taxon>
        <taxon>Bacillati</taxon>
        <taxon>Actinomycetota</taxon>
        <taxon>Actinomycetes</taxon>
        <taxon>Mycobacteriales</taxon>
        <taxon>Mycobacteriaceae</taxon>
        <taxon>Mycobacterium</taxon>
    </lineage>
</organism>
<dbReference type="Gene3D" id="1.10.287.850">
    <property type="entry name" value="HP0062-like domain"/>
    <property type="match status" value="1"/>
</dbReference>
<evidence type="ECO:0000313" key="2">
    <source>
        <dbReference type="EMBL" id="PQM45944.1"/>
    </source>
</evidence>
<evidence type="ECO:0000313" key="1">
    <source>
        <dbReference type="EMBL" id="OHU93102.1"/>
    </source>
</evidence>
<evidence type="ECO:0008006" key="5">
    <source>
        <dbReference type="Google" id="ProtNLM"/>
    </source>
</evidence>
<sequence length="103" mass="9959">MSLLDVNTAAVDISALTETILSGEMAASTAAGSAALTGVVPLAADADSAAFAAALNAAGTAYLGAAAEHVGQRVAFAGGQSLSSISYLLNELASATNLSSFLP</sequence>
<dbReference type="AlphaFoldDB" id="A0A1S1MWD9"/>